<gene>
    <name evidence="2" type="ORF">IAB00_03950</name>
</gene>
<evidence type="ECO:0000256" key="1">
    <source>
        <dbReference type="SAM" id="Coils"/>
    </source>
</evidence>
<name>A0A9D1HJS4_9FIRM</name>
<reference evidence="2" key="2">
    <citation type="journal article" date="2021" name="PeerJ">
        <title>Extensive microbial diversity within the chicken gut microbiome revealed by metagenomics and culture.</title>
        <authorList>
            <person name="Gilroy R."/>
            <person name="Ravi A."/>
            <person name="Getino M."/>
            <person name="Pursley I."/>
            <person name="Horton D.L."/>
            <person name="Alikhan N.F."/>
            <person name="Baker D."/>
            <person name="Gharbi K."/>
            <person name="Hall N."/>
            <person name="Watson M."/>
            <person name="Adriaenssens E.M."/>
            <person name="Foster-Nyarko E."/>
            <person name="Jarju S."/>
            <person name="Secka A."/>
            <person name="Antonio M."/>
            <person name="Oren A."/>
            <person name="Chaudhuri R.R."/>
            <person name="La Ragione R."/>
            <person name="Hildebrand F."/>
            <person name="Pallen M.J."/>
        </authorList>
    </citation>
    <scope>NUCLEOTIDE SEQUENCE</scope>
    <source>
        <strain evidence="2">2830</strain>
    </source>
</reference>
<evidence type="ECO:0000313" key="3">
    <source>
        <dbReference type="Proteomes" id="UP000824124"/>
    </source>
</evidence>
<comment type="caution">
    <text evidence="2">The sequence shown here is derived from an EMBL/GenBank/DDBJ whole genome shotgun (WGS) entry which is preliminary data.</text>
</comment>
<proteinExistence type="predicted"/>
<organism evidence="2 3">
    <name type="scientific">Candidatus Avidehalobacter gallistercoris</name>
    <dbReference type="NCBI Taxonomy" id="2840694"/>
    <lineage>
        <taxon>Bacteria</taxon>
        <taxon>Bacillati</taxon>
        <taxon>Bacillota</taxon>
        <taxon>Clostridia</taxon>
        <taxon>Eubacteriales</taxon>
        <taxon>Peptococcaceae</taxon>
        <taxon>Peptococcaceae incertae sedis</taxon>
        <taxon>Candidatus Avidehalobacter</taxon>
    </lineage>
</organism>
<accession>A0A9D1HJS4</accession>
<reference evidence="2" key="1">
    <citation type="submission" date="2020-10" db="EMBL/GenBank/DDBJ databases">
        <authorList>
            <person name="Gilroy R."/>
        </authorList>
    </citation>
    <scope>NUCLEOTIDE SEQUENCE</scope>
    <source>
        <strain evidence="2">2830</strain>
    </source>
</reference>
<dbReference type="Proteomes" id="UP000824124">
    <property type="component" value="Unassembled WGS sequence"/>
</dbReference>
<keyword evidence="1" id="KW-0175">Coiled coil</keyword>
<dbReference type="EMBL" id="DVMH01000021">
    <property type="protein sequence ID" value="HIU10384.1"/>
    <property type="molecule type" value="Genomic_DNA"/>
</dbReference>
<feature type="coiled-coil region" evidence="1">
    <location>
        <begin position="32"/>
        <end position="59"/>
    </location>
</feature>
<evidence type="ECO:0000313" key="2">
    <source>
        <dbReference type="EMBL" id="HIU10384.1"/>
    </source>
</evidence>
<sequence length="120" mass="13630">MSEKVNSAVMLNGDQVYLDELIRENARLTVMQEAFRVRIAELEQQIEDQAANIASLEVHSYARESADDLRHYRHYKSLLKKAVNDLHFVMAGGDPCKVCAKKCMMGEGNCQPVWTGEKEI</sequence>
<dbReference type="AlphaFoldDB" id="A0A9D1HJS4"/>
<protein>
    <submittedName>
        <fullName evidence="2">Uncharacterized protein</fullName>
    </submittedName>
</protein>